<name>A0A9P5YZI3_9AGAR</name>
<dbReference type="Proteomes" id="UP000807469">
    <property type="component" value="Unassembled WGS sequence"/>
</dbReference>
<feature type="region of interest" description="Disordered" evidence="1">
    <location>
        <begin position="61"/>
        <end position="84"/>
    </location>
</feature>
<evidence type="ECO:0000313" key="4">
    <source>
        <dbReference type="Proteomes" id="UP000807469"/>
    </source>
</evidence>
<proteinExistence type="predicted"/>
<reference evidence="3" key="1">
    <citation type="submission" date="2020-11" db="EMBL/GenBank/DDBJ databases">
        <authorList>
            <consortium name="DOE Joint Genome Institute"/>
            <person name="Ahrendt S."/>
            <person name="Riley R."/>
            <person name="Andreopoulos W."/>
            <person name="Labutti K."/>
            <person name="Pangilinan J."/>
            <person name="Ruiz-Duenas F.J."/>
            <person name="Barrasa J.M."/>
            <person name="Sanchez-Garcia M."/>
            <person name="Camarero S."/>
            <person name="Miyauchi S."/>
            <person name="Serrano A."/>
            <person name="Linde D."/>
            <person name="Babiker R."/>
            <person name="Drula E."/>
            <person name="Ayuso-Fernandez I."/>
            <person name="Pacheco R."/>
            <person name="Padilla G."/>
            <person name="Ferreira P."/>
            <person name="Barriuso J."/>
            <person name="Kellner H."/>
            <person name="Castanera R."/>
            <person name="Alfaro M."/>
            <person name="Ramirez L."/>
            <person name="Pisabarro A.G."/>
            <person name="Kuo A."/>
            <person name="Tritt A."/>
            <person name="Lipzen A."/>
            <person name="He G."/>
            <person name="Yan M."/>
            <person name="Ng V."/>
            <person name="Cullen D."/>
            <person name="Martin F."/>
            <person name="Rosso M.-N."/>
            <person name="Henrissat B."/>
            <person name="Hibbett D."/>
            <person name="Martinez A.T."/>
            <person name="Grigoriev I.V."/>
        </authorList>
    </citation>
    <scope>NUCLEOTIDE SEQUENCE</scope>
    <source>
        <strain evidence="3">CIRM-BRFM 674</strain>
    </source>
</reference>
<evidence type="ECO:0000256" key="1">
    <source>
        <dbReference type="SAM" id="MobiDB-lite"/>
    </source>
</evidence>
<accession>A0A9P5YZI3</accession>
<dbReference type="EMBL" id="MU155258">
    <property type="protein sequence ID" value="KAF9477540.1"/>
    <property type="molecule type" value="Genomic_DNA"/>
</dbReference>
<evidence type="ECO:0000259" key="2">
    <source>
        <dbReference type="PROSITE" id="PS00028"/>
    </source>
</evidence>
<protein>
    <recommendedName>
        <fullName evidence="2">C2H2-type domain-containing protein</fullName>
    </recommendedName>
</protein>
<sequence>MTYLPSLLPAKPAIQDTTTTAEQVNNPVGKATNPESTPLFICALDQCYRLLPSRKVLMTHRKKDHPGHADDESEIITWNASSQS</sequence>
<dbReference type="AlphaFoldDB" id="A0A9P5YZI3"/>
<dbReference type="PROSITE" id="PS00028">
    <property type="entry name" value="ZINC_FINGER_C2H2_1"/>
    <property type="match status" value="1"/>
</dbReference>
<keyword evidence="4" id="KW-1185">Reference proteome</keyword>
<dbReference type="OrthoDB" id="3222551at2759"/>
<dbReference type="InterPro" id="IPR013087">
    <property type="entry name" value="Znf_C2H2_type"/>
</dbReference>
<gene>
    <name evidence="3" type="ORF">BDN70DRAFT_881109</name>
</gene>
<feature type="domain" description="C2H2-type" evidence="2">
    <location>
        <begin position="42"/>
        <end position="65"/>
    </location>
</feature>
<comment type="caution">
    <text evidence="3">The sequence shown here is derived from an EMBL/GenBank/DDBJ whole genome shotgun (WGS) entry which is preliminary data.</text>
</comment>
<organism evidence="3 4">
    <name type="scientific">Pholiota conissans</name>
    <dbReference type="NCBI Taxonomy" id="109636"/>
    <lineage>
        <taxon>Eukaryota</taxon>
        <taxon>Fungi</taxon>
        <taxon>Dikarya</taxon>
        <taxon>Basidiomycota</taxon>
        <taxon>Agaricomycotina</taxon>
        <taxon>Agaricomycetes</taxon>
        <taxon>Agaricomycetidae</taxon>
        <taxon>Agaricales</taxon>
        <taxon>Agaricineae</taxon>
        <taxon>Strophariaceae</taxon>
        <taxon>Pholiota</taxon>
    </lineage>
</organism>
<evidence type="ECO:0000313" key="3">
    <source>
        <dbReference type="EMBL" id="KAF9477540.1"/>
    </source>
</evidence>